<proteinExistence type="predicted"/>
<evidence type="ECO:0000313" key="1">
    <source>
        <dbReference type="EMBL" id="KAJ7622458.1"/>
    </source>
</evidence>
<accession>A0AAD7BJC2</accession>
<keyword evidence="2" id="KW-1185">Reference proteome</keyword>
<name>A0AAD7BJC2_9AGAR</name>
<protein>
    <recommendedName>
        <fullName evidence="3">F-box domain-containing protein</fullName>
    </recommendedName>
</protein>
<reference evidence="1" key="1">
    <citation type="submission" date="2023-03" db="EMBL/GenBank/DDBJ databases">
        <title>Massive genome expansion in bonnet fungi (Mycena s.s.) driven by repeated elements and novel gene families across ecological guilds.</title>
        <authorList>
            <consortium name="Lawrence Berkeley National Laboratory"/>
            <person name="Harder C.B."/>
            <person name="Miyauchi S."/>
            <person name="Viragh M."/>
            <person name="Kuo A."/>
            <person name="Thoen E."/>
            <person name="Andreopoulos B."/>
            <person name="Lu D."/>
            <person name="Skrede I."/>
            <person name="Drula E."/>
            <person name="Henrissat B."/>
            <person name="Morin E."/>
            <person name="Kohler A."/>
            <person name="Barry K."/>
            <person name="LaButti K."/>
            <person name="Morin E."/>
            <person name="Salamov A."/>
            <person name="Lipzen A."/>
            <person name="Mereny Z."/>
            <person name="Hegedus B."/>
            <person name="Baldrian P."/>
            <person name="Stursova M."/>
            <person name="Weitz H."/>
            <person name="Taylor A."/>
            <person name="Grigoriev I.V."/>
            <person name="Nagy L.G."/>
            <person name="Martin F."/>
            <person name="Kauserud H."/>
        </authorList>
    </citation>
    <scope>NUCLEOTIDE SEQUENCE</scope>
    <source>
        <strain evidence="1">9284</strain>
    </source>
</reference>
<gene>
    <name evidence="1" type="ORF">FB45DRAFT_870646</name>
</gene>
<dbReference type="InterPro" id="IPR032675">
    <property type="entry name" value="LRR_dom_sf"/>
</dbReference>
<dbReference type="AlphaFoldDB" id="A0AAD7BJC2"/>
<sequence length="507" mass="57541">MARDAEYLKEHLQYVEWPGEKTQTEVAEANIALLTTEIAKLAVLRQREVSVLATLRAMAAPVTKLPIELLIEIFKLVVHTEILGFALEWDRLFDHHAGSTALKKILPLLQVSRHWRQVVHTTPGLWAEGVIELHRDRVFLSGSYKEGLEVLLARSARSPISLSLYQGQSAAPFFEGIVARTADRLLNLSIHLPSFPQLDLCSRAFEALERLLIADMEWQENPVTVFQHSPQLKHLVFCSVDSQSKIGLFHMPWGQLTVLTIVDESLGACREALMQCTSLVAARITTSHLWDCPLEAAQTSVVELPFLEALTVVFSGQPRHNEIGGLEAFLSPFALPFLRSLNIRFDCDSSENWPVQVFHDFQLRSPNITDLKFNFCPLEAENLIDILRQCVCLESLRLAYAFRCLTEDFLRAFTYNESNTTLAPQLQSITLYAVCCHVSCGSLLEEAIRSRWWTDATLLSRTAPPRVKCLKEVAIFDSDFSEQFEDSVQDLEEQGLLHWYWNVLLEH</sequence>
<dbReference type="Proteomes" id="UP001221142">
    <property type="component" value="Unassembled WGS sequence"/>
</dbReference>
<comment type="caution">
    <text evidence="1">The sequence shown here is derived from an EMBL/GenBank/DDBJ whole genome shotgun (WGS) entry which is preliminary data.</text>
</comment>
<organism evidence="1 2">
    <name type="scientific">Roridomyces roridus</name>
    <dbReference type="NCBI Taxonomy" id="1738132"/>
    <lineage>
        <taxon>Eukaryota</taxon>
        <taxon>Fungi</taxon>
        <taxon>Dikarya</taxon>
        <taxon>Basidiomycota</taxon>
        <taxon>Agaricomycotina</taxon>
        <taxon>Agaricomycetes</taxon>
        <taxon>Agaricomycetidae</taxon>
        <taxon>Agaricales</taxon>
        <taxon>Marasmiineae</taxon>
        <taxon>Mycenaceae</taxon>
        <taxon>Roridomyces</taxon>
    </lineage>
</organism>
<dbReference type="Gene3D" id="1.20.1280.50">
    <property type="match status" value="1"/>
</dbReference>
<evidence type="ECO:0000313" key="2">
    <source>
        <dbReference type="Proteomes" id="UP001221142"/>
    </source>
</evidence>
<dbReference type="SUPFAM" id="SSF52047">
    <property type="entry name" value="RNI-like"/>
    <property type="match status" value="1"/>
</dbReference>
<dbReference type="EMBL" id="JARKIF010000015">
    <property type="protein sequence ID" value="KAJ7622458.1"/>
    <property type="molecule type" value="Genomic_DNA"/>
</dbReference>
<evidence type="ECO:0008006" key="3">
    <source>
        <dbReference type="Google" id="ProtNLM"/>
    </source>
</evidence>
<dbReference type="Gene3D" id="3.80.10.10">
    <property type="entry name" value="Ribonuclease Inhibitor"/>
    <property type="match status" value="1"/>
</dbReference>